<sequence length="487" mass="52648">MISAVVAAVRIQQWISRTTDLYLVRGASEALSKQTKHALIDGKLKSASLTARTDPNAPDIDGVVVMAAATAADAEAAIEWLLVDLAQRLPGVEWTGWAHEAADYVTAYDHVNVLNQSPSVGRWHRPPLTVDIPIGLGCDGCAQETATASITHNDSVRLGPDCIARFDANDWKKEKDRPEDFDALARFGGLRPGQREWVVGRRGARNHLATIAADGNRVGELFKTLASLPGEVQHAASKALDEANAQAIACARGPWNGAKVAVLIKHYAGGDDLLLSVAAPAAWPLIAQLSAEFERAFQEKLKANLTGIDLSEPQRRLLQAKCAQVSLGIGVVFANRKHPFAHCARVAHTAMSYAKRATRGERSAVSWADLTVEDRAVRERSVALSELQDDISPTPSAEATSRLEVLTLNSSARDAVQGILLEGRRGQYPPAVIAGHLESWARRTGNELPGMDEAKSWTGDHLDEFDALLDRARWWPVQQAAPAEVIA</sequence>
<evidence type="ECO:0000256" key="2">
    <source>
        <dbReference type="ARBA" id="ARBA00023118"/>
    </source>
</evidence>
<dbReference type="OrthoDB" id="3715807at2"/>
<evidence type="ECO:0000313" key="5">
    <source>
        <dbReference type="Proteomes" id="UP000007947"/>
    </source>
</evidence>
<feature type="domain" description="Cas10/Cmr2 second palm" evidence="3">
    <location>
        <begin position="208"/>
        <end position="358"/>
    </location>
</feature>
<keyword evidence="5" id="KW-1185">Reference proteome</keyword>
<dbReference type="InterPro" id="IPR054767">
    <property type="entry name" value="Cas10-Cmr2_palm2"/>
</dbReference>
<gene>
    <name evidence="4" type="ordered locus">MLP_11310</name>
</gene>
<proteinExistence type="predicted"/>
<keyword evidence="2" id="KW-0051">Antiviral defense</keyword>
<dbReference type="eggNOG" id="COG1353">
    <property type="taxonomic scope" value="Bacteria"/>
</dbReference>
<dbReference type="GO" id="GO:0000166">
    <property type="term" value="F:nucleotide binding"/>
    <property type="evidence" value="ECO:0007669"/>
    <property type="project" value="UniProtKB-KW"/>
</dbReference>
<name>F5XNN1_MICPN</name>
<dbReference type="AlphaFoldDB" id="F5XNN1"/>
<dbReference type="Gene3D" id="3.30.70.270">
    <property type="match status" value="1"/>
</dbReference>
<accession>F5XNN1</accession>
<protein>
    <recommendedName>
        <fullName evidence="3">Cas10/Cmr2 second palm domain-containing protein</fullName>
    </recommendedName>
</protein>
<dbReference type="RefSeq" id="WP_013862028.1">
    <property type="nucleotide sequence ID" value="NC_015635.1"/>
</dbReference>
<reference evidence="4 5" key="1">
    <citation type="submission" date="2011-05" db="EMBL/GenBank/DDBJ databases">
        <title>Whole genome sequence of Microlunatus phosphovorus NM-1.</title>
        <authorList>
            <person name="Hosoyama A."/>
            <person name="Sasaki K."/>
            <person name="Harada T."/>
            <person name="Igarashi R."/>
            <person name="Kawakoshi A."/>
            <person name="Sasagawa M."/>
            <person name="Fukada J."/>
            <person name="Nakamura S."/>
            <person name="Katano Y."/>
            <person name="Hanada S."/>
            <person name="Kamagata Y."/>
            <person name="Nakamura N."/>
            <person name="Yamazaki S."/>
            <person name="Fujita N."/>
        </authorList>
    </citation>
    <scope>NUCLEOTIDE SEQUENCE [LARGE SCALE GENOMIC DNA]</scope>
    <source>
        <strain evidence="5">ATCC 700054 / DSM 10555 / JCM 9379 / NBRC 101784 / NCIMB 13414 / VKM Ac-1990 / NM-1</strain>
    </source>
</reference>
<dbReference type="HOGENOM" id="CLU_539483_0_0_11"/>
<dbReference type="EMBL" id="AP012204">
    <property type="protein sequence ID" value="BAK34145.1"/>
    <property type="molecule type" value="Genomic_DNA"/>
</dbReference>
<evidence type="ECO:0000313" key="4">
    <source>
        <dbReference type="EMBL" id="BAK34145.1"/>
    </source>
</evidence>
<keyword evidence="1" id="KW-0547">Nucleotide-binding</keyword>
<dbReference type="Proteomes" id="UP000007947">
    <property type="component" value="Chromosome"/>
</dbReference>
<dbReference type="InterPro" id="IPR043128">
    <property type="entry name" value="Rev_trsase/Diguanyl_cyclase"/>
</dbReference>
<evidence type="ECO:0000259" key="3">
    <source>
        <dbReference type="Pfam" id="PF22335"/>
    </source>
</evidence>
<evidence type="ECO:0000256" key="1">
    <source>
        <dbReference type="ARBA" id="ARBA00022741"/>
    </source>
</evidence>
<dbReference type="Pfam" id="PF22335">
    <property type="entry name" value="Cas10-Cmr2_palm2"/>
    <property type="match status" value="1"/>
</dbReference>
<dbReference type="STRING" id="1032480.MLP_11310"/>
<dbReference type="KEGG" id="mph:MLP_11310"/>
<dbReference type="GO" id="GO:0051607">
    <property type="term" value="P:defense response to virus"/>
    <property type="evidence" value="ECO:0007669"/>
    <property type="project" value="UniProtKB-KW"/>
</dbReference>
<organism evidence="4 5">
    <name type="scientific">Microlunatus phosphovorus (strain ATCC 700054 / DSM 10555 / JCM 9379 / NBRC 101784 / NCIMB 13414 / VKM Ac-1990 / NM-1)</name>
    <dbReference type="NCBI Taxonomy" id="1032480"/>
    <lineage>
        <taxon>Bacteria</taxon>
        <taxon>Bacillati</taxon>
        <taxon>Actinomycetota</taxon>
        <taxon>Actinomycetes</taxon>
        <taxon>Propionibacteriales</taxon>
        <taxon>Propionibacteriaceae</taxon>
        <taxon>Microlunatus</taxon>
    </lineage>
</organism>